<keyword evidence="2" id="KW-0479">Metal-binding</keyword>
<dbReference type="SUPFAM" id="SSF51621">
    <property type="entry name" value="Phosphoenolpyruvate/pyruvate domain"/>
    <property type="match status" value="1"/>
</dbReference>
<dbReference type="InterPro" id="IPR015813">
    <property type="entry name" value="Pyrv/PenolPyrv_kinase-like_dom"/>
</dbReference>
<evidence type="ECO:0000256" key="2">
    <source>
        <dbReference type="ARBA" id="ARBA00022723"/>
    </source>
</evidence>
<evidence type="ECO:0000256" key="4">
    <source>
        <dbReference type="ARBA" id="ARBA00022840"/>
    </source>
</evidence>
<dbReference type="GO" id="GO:0046872">
    <property type="term" value="F:metal ion binding"/>
    <property type="evidence" value="ECO:0007669"/>
    <property type="project" value="UniProtKB-KW"/>
</dbReference>
<proteinExistence type="inferred from homology"/>
<evidence type="ECO:0000259" key="5">
    <source>
        <dbReference type="Pfam" id="PF02896"/>
    </source>
</evidence>
<dbReference type="EMBL" id="LKHS01000008">
    <property type="protein sequence ID" value="KQH86098.1"/>
    <property type="molecule type" value="Genomic_DNA"/>
</dbReference>
<evidence type="ECO:0000256" key="3">
    <source>
        <dbReference type="ARBA" id="ARBA00022741"/>
    </source>
</evidence>
<dbReference type="InParanoid" id="A0A0Q2MEC7"/>
<evidence type="ECO:0000313" key="7">
    <source>
        <dbReference type="Proteomes" id="UP000051221"/>
    </source>
</evidence>
<accession>A0A0Q2MEC7</accession>
<organism evidence="6 7">
    <name type="scientific">Vibrio furnissii</name>
    <dbReference type="NCBI Taxonomy" id="29494"/>
    <lineage>
        <taxon>Bacteria</taxon>
        <taxon>Pseudomonadati</taxon>
        <taxon>Pseudomonadota</taxon>
        <taxon>Gammaproteobacteria</taxon>
        <taxon>Vibrionales</taxon>
        <taxon>Vibrionaceae</taxon>
        <taxon>Vibrio</taxon>
    </lineage>
</organism>
<keyword evidence="3" id="KW-0547">Nucleotide-binding</keyword>
<dbReference type="GO" id="GO:0008986">
    <property type="term" value="F:pyruvate, water dikinase activity"/>
    <property type="evidence" value="ECO:0007669"/>
    <property type="project" value="InterPro"/>
</dbReference>
<feature type="domain" description="PEP-utilising enzyme C-terminal" evidence="5">
    <location>
        <begin position="103"/>
        <end position="268"/>
    </location>
</feature>
<dbReference type="RefSeq" id="WP_055466003.1">
    <property type="nucleotide sequence ID" value="NZ_LKHS01000008.1"/>
</dbReference>
<evidence type="ECO:0000313" key="6">
    <source>
        <dbReference type="EMBL" id="KQH86098.1"/>
    </source>
</evidence>
<comment type="caution">
    <text evidence="6">The sequence shown here is derived from an EMBL/GenBank/DDBJ whole genome shotgun (WGS) entry which is preliminary data.</text>
</comment>
<dbReference type="AlphaFoldDB" id="A0A0Q2MEC7"/>
<evidence type="ECO:0000256" key="1">
    <source>
        <dbReference type="ARBA" id="ARBA00007837"/>
    </source>
</evidence>
<dbReference type="InterPro" id="IPR006319">
    <property type="entry name" value="PEP_synth"/>
</dbReference>
<dbReference type="Proteomes" id="UP000051221">
    <property type="component" value="Unassembled WGS sequence"/>
</dbReference>
<dbReference type="InterPro" id="IPR040442">
    <property type="entry name" value="Pyrv_kinase-like_dom_sf"/>
</dbReference>
<gene>
    <name evidence="6" type="ORF">AMR76_10170</name>
</gene>
<dbReference type="Pfam" id="PF02896">
    <property type="entry name" value="PEP-utilizers_C"/>
    <property type="match status" value="1"/>
</dbReference>
<comment type="similarity">
    <text evidence="1">Belongs to the PEP-utilizing enzyme family.</text>
</comment>
<name>A0A0Q2MEC7_VIBFU</name>
<dbReference type="Gene3D" id="3.20.20.60">
    <property type="entry name" value="Phosphoenolpyruvate-binding domains"/>
    <property type="match status" value="1"/>
</dbReference>
<keyword evidence="7" id="KW-1185">Reference proteome</keyword>
<dbReference type="PANTHER" id="PTHR43030:SF1">
    <property type="entry name" value="PHOSPHOENOLPYRUVATE SYNTHASE"/>
    <property type="match status" value="1"/>
</dbReference>
<dbReference type="GO" id="GO:0005524">
    <property type="term" value="F:ATP binding"/>
    <property type="evidence" value="ECO:0007669"/>
    <property type="project" value="UniProtKB-KW"/>
</dbReference>
<dbReference type="InterPro" id="IPR000121">
    <property type="entry name" value="PEP_util_C"/>
</dbReference>
<protein>
    <submittedName>
        <fullName evidence="6">Phosphoenolpyruvate synthase</fullName>
    </submittedName>
</protein>
<sequence>MSLEHHATLHEQLALGNTLPKANVQVPSSHLFVSLSELIAESVFYHPALVSGVENLTALEKSSLGAMLDGKPLAHHFVETLVTQIENNIEAHHDTIRVCLSAADSYAFQALLGGSLEHDEINPVMGVRGVARFASSDYSAAFAMECDVIKQLRKNHLNVEIVVPFVRTLSDAATIIDRLAEQGLPRGLNGLKVLYVCNVPSSVMVADRLLHYFDGVVLDWESLAQFTLGIDKLNESLAYLYNPDSESITQLADIAIKAAHQAKKPVLVVTQSLESYPKLQNYLLENAQAEAIFNF</sequence>
<dbReference type="PANTHER" id="PTHR43030">
    <property type="entry name" value="PHOSPHOENOLPYRUVATE SYNTHASE"/>
    <property type="match status" value="1"/>
</dbReference>
<keyword evidence="6" id="KW-0670">Pyruvate</keyword>
<keyword evidence="4" id="KW-0067">ATP-binding</keyword>
<reference evidence="6 7" key="1">
    <citation type="submission" date="2015-08" db="EMBL/GenBank/DDBJ databases">
        <title>Antibacterial properties of a collection of Vibrionaceae strains.</title>
        <authorList>
            <person name="Giubergia S."/>
        </authorList>
    </citation>
    <scope>NUCLEOTIDE SEQUENCE [LARGE SCALE GENOMIC DNA]</scope>
    <source>
        <strain evidence="6 7">S0821</strain>
    </source>
</reference>